<evidence type="ECO:0000313" key="1">
    <source>
        <dbReference type="EMBL" id="PRT55112.1"/>
    </source>
</evidence>
<dbReference type="AlphaFoldDB" id="A0A2T0FJD3"/>
<dbReference type="Proteomes" id="UP000238350">
    <property type="component" value="Unassembled WGS sequence"/>
</dbReference>
<dbReference type="InterPro" id="IPR052809">
    <property type="entry name" value="Actin_polarity_regulatory"/>
</dbReference>
<comment type="caution">
    <text evidence="1">The sequence shown here is derived from an EMBL/GenBank/DDBJ whole genome shotgun (WGS) entry which is preliminary data.</text>
</comment>
<accession>A0A2T0FJD3</accession>
<dbReference type="GO" id="GO:0005935">
    <property type="term" value="C:cellular bud neck"/>
    <property type="evidence" value="ECO:0007669"/>
    <property type="project" value="TreeGrafter"/>
</dbReference>
<dbReference type="PANTHER" id="PTHR28245">
    <property type="entry name" value="ARF3-INTERACTING PROTEIN 1"/>
    <property type="match status" value="1"/>
</dbReference>
<name>A0A2T0FJD3_9ASCO</name>
<dbReference type="EMBL" id="NDIQ01000021">
    <property type="protein sequence ID" value="PRT55112.1"/>
    <property type="molecule type" value="Genomic_DNA"/>
</dbReference>
<dbReference type="GO" id="GO:0000282">
    <property type="term" value="P:cellular bud site selection"/>
    <property type="evidence" value="ECO:0007669"/>
    <property type="project" value="TreeGrafter"/>
</dbReference>
<dbReference type="PANTHER" id="PTHR28245:SF1">
    <property type="entry name" value="ARF3-INTERACTING PROTEIN 1"/>
    <property type="match status" value="1"/>
</dbReference>
<dbReference type="GO" id="GO:0005886">
    <property type="term" value="C:plasma membrane"/>
    <property type="evidence" value="ECO:0007669"/>
    <property type="project" value="TreeGrafter"/>
</dbReference>
<protein>
    <submittedName>
        <fullName evidence="1">Protein mesA</fullName>
    </submittedName>
</protein>
<dbReference type="OrthoDB" id="66409at2759"/>
<keyword evidence="2" id="KW-1185">Reference proteome</keyword>
<sequence length="550" mass="62450">MRIKYVLASSRDKSPCTCEIYPNERVDFFESDEFLQSLFPHTNLSEDWTVGTLYRSGQEFSYTQSKSATKYFLYNTIRSIRHESGRKDVYSLAVVTREPFYAVLKPLLADASRIYAQDPAPGLLAEVYHAIHGINTRQMPLFTHCEKRILQMNAQKSLFCDYYASQGPAGQPADTHFYIAGTTFRNKQYLVKIPTDLEYHNAGEFSVLNLVKRLLRFKVHGSHPEITPYGKTTPAIIALWLAMLTGKRIVVPKGESMSACQLCELVLAISFLGGAAGLLDTHRWTYPYLPTAADLPAPFLIGVETLPGSWDVVVDVDHASLHLNAKCDMGSSPLLCIDSAFIRETQEAITLPEHDMREHVVRYTTSLLRALGREMLLYQASLRGDIWEAYIPGYGYCWTEEQEQLLFEQTYFSIENAWKQSQSFEHFLTTTALDTWPQAHKPVVDLRYHYGVLRHGDLSAETSATIYQLLCKHINDVVDITQFLAVTNSIYYLVLGIYHPYADVRDAVGQLLLRIQKHSAGALYFMELPPFHSIGLQLALQERQLQANAF</sequence>
<dbReference type="GeneID" id="36516480"/>
<dbReference type="GO" id="GO:0051666">
    <property type="term" value="P:actin cortical patch localization"/>
    <property type="evidence" value="ECO:0007669"/>
    <property type="project" value="TreeGrafter"/>
</dbReference>
<proteinExistence type="predicted"/>
<gene>
    <name evidence="1" type="ORF">B9G98_02732</name>
</gene>
<dbReference type="Pfam" id="PF08616">
    <property type="entry name" value="SPA"/>
    <property type="match status" value="1"/>
</dbReference>
<dbReference type="RefSeq" id="XP_024665057.1">
    <property type="nucleotide sequence ID" value="XM_024809289.1"/>
</dbReference>
<evidence type="ECO:0000313" key="2">
    <source>
        <dbReference type="Proteomes" id="UP000238350"/>
    </source>
</evidence>
<dbReference type="STRING" id="45607.A0A2T0FJD3"/>
<organism evidence="1 2">
    <name type="scientific">Wickerhamiella sorbophila</name>
    <dbReference type="NCBI Taxonomy" id="45607"/>
    <lineage>
        <taxon>Eukaryota</taxon>
        <taxon>Fungi</taxon>
        <taxon>Dikarya</taxon>
        <taxon>Ascomycota</taxon>
        <taxon>Saccharomycotina</taxon>
        <taxon>Dipodascomycetes</taxon>
        <taxon>Dipodascales</taxon>
        <taxon>Trichomonascaceae</taxon>
        <taxon>Wickerhamiella</taxon>
    </lineage>
</organism>
<reference evidence="1 2" key="1">
    <citation type="submission" date="2017-04" db="EMBL/GenBank/DDBJ databases">
        <title>Genome sequencing of [Candida] sorbophila.</title>
        <authorList>
            <person name="Ahn J.O."/>
        </authorList>
    </citation>
    <scope>NUCLEOTIDE SEQUENCE [LARGE SCALE GENOMIC DNA]</scope>
    <source>
        <strain evidence="1 2">DS02</strain>
    </source>
</reference>